<organism evidence="2 3">
    <name type="scientific">Sorangium cellulosum So0157-2</name>
    <dbReference type="NCBI Taxonomy" id="1254432"/>
    <lineage>
        <taxon>Bacteria</taxon>
        <taxon>Pseudomonadati</taxon>
        <taxon>Myxococcota</taxon>
        <taxon>Polyangia</taxon>
        <taxon>Polyangiales</taxon>
        <taxon>Polyangiaceae</taxon>
        <taxon>Sorangium</taxon>
    </lineage>
</organism>
<evidence type="ECO:0000256" key="1">
    <source>
        <dbReference type="SAM" id="Phobius"/>
    </source>
</evidence>
<dbReference type="Proteomes" id="UP000014803">
    <property type="component" value="Chromosome"/>
</dbReference>
<dbReference type="eggNOG" id="ENOG50346HJ">
    <property type="taxonomic scope" value="Bacteria"/>
</dbReference>
<accession>S4YB02</accession>
<evidence type="ECO:0000313" key="2">
    <source>
        <dbReference type="EMBL" id="AGP41500.1"/>
    </source>
</evidence>
<keyword evidence="1" id="KW-1133">Transmembrane helix</keyword>
<sequence>MALVLDTLKTSLEQQWLVPEQGSYPQSVMESADRFAGAVAGWFAAAQAAGIPCATAAARRAQLMSAAAGALAAGTAPAAGAQLALAVAGYIAGQSFPPGTASFPIATSAAVSLMTATFSDVNGSVAQKAQQIAAACALLAASTLVVFPVAPPPPSPIV</sequence>
<proteinExistence type="predicted"/>
<dbReference type="KEGG" id="scu:SCE1572_47660"/>
<gene>
    <name evidence="2" type="ORF">SCE1572_47660</name>
</gene>
<dbReference type="RefSeq" id="WP_020741367.1">
    <property type="nucleotide sequence ID" value="NC_021658.1"/>
</dbReference>
<evidence type="ECO:0000313" key="3">
    <source>
        <dbReference type="Proteomes" id="UP000014803"/>
    </source>
</evidence>
<dbReference type="STRING" id="1254432.SCE1572_47660"/>
<protein>
    <submittedName>
        <fullName evidence="2">Uncharacterized protein</fullName>
    </submittedName>
</protein>
<dbReference type="EMBL" id="CP003969">
    <property type="protein sequence ID" value="AGP41500.1"/>
    <property type="molecule type" value="Genomic_DNA"/>
</dbReference>
<keyword evidence="1" id="KW-0812">Transmembrane</keyword>
<feature type="transmembrane region" description="Helical" evidence="1">
    <location>
        <begin position="99"/>
        <end position="119"/>
    </location>
</feature>
<reference evidence="2 3" key="1">
    <citation type="journal article" date="2013" name="Sci. Rep.">
        <title>Extraordinary expansion of a Sorangium cellulosum genome from an alkaline milieu.</title>
        <authorList>
            <person name="Han K."/>
            <person name="Li Z.F."/>
            <person name="Peng R."/>
            <person name="Zhu L.P."/>
            <person name="Zhou T."/>
            <person name="Wang L.G."/>
            <person name="Li S.G."/>
            <person name="Zhang X.B."/>
            <person name="Hu W."/>
            <person name="Wu Z.H."/>
            <person name="Qin N."/>
            <person name="Li Y.Z."/>
        </authorList>
    </citation>
    <scope>NUCLEOTIDE SEQUENCE [LARGE SCALE GENOMIC DNA]</scope>
    <source>
        <strain evidence="2 3">So0157-2</strain>
    </source>
</reference>
<name>S4YB02_SORCE</name>
<dbReference type="HOGENOM" id="CLU_1668266_0_0_7"/>
<feature type="transmembrane region" description="Helical" evidence="1">
    <location>
        <begin position="131"/>
        <end position="150"/>
    </location>
</feature>
<feature type="transmembrane region" description="Helical" evidence="1">
    <location>
        <begin position="35"/>
        <end position="58"/>
    </location>
</feature>
<dbReference type="PATRIC" id="fig|1254432.3.peg.10774"/>
<keyword evidence="1" id="KW-0472">Membrane</keyword>
<feature type="transmembrane region" description="Helical" evidence="1">
    <location>
        <begin position="70"/>
        <end position="93"/>
    </location>
</feature>
<dbReference type="AlphaFoldDB" id="S4YB02"/>